<evidence type="ECO:0000313" key="4">
    <source>
        <dbReference type="Proteomes" id="UP000805614"/>
    </source>
</evidence>
<dbReference type="Proteomes" id="UP000805614">
    <property type="component" value="Unassembled WGS sequence"/>
</dbReference>
<dbReference type="InterPro" id="IPR008557">
    <property type="entry name" value="PhoX"/>
</dbReference>
<dbReference type="SUPFAM" id="SSF63829">
    <property type="entry name" value="Calcium-dependent phosphotriesterase"/>
    <property type="match status" value="1"/>
</dbReference>
<gene>
    <name evidence="3" type="ORF">HKK74_11375</name>
</gene>
<reference evidence="3 4" key="1">
    <citation type="submission" date="2020-06" db="EMBL/GenBank/DDBJ databases">
        <title>Actinomadura xiongansis sp. nov., isolated from soil of Baiyangdian.</title>
        <authorList>
            <person name="Zhang X."/>
        </authorList>
    </citation>
    <scope>NUCLEOTIDE SEQUENCE [LARGE SCALE GENOMIC DNA]</scope>
    <source>
        <strain evidence="3 4">HBUM206468</strain>
    </source>
</reference>
<dbReference type="InterPro" id="IPR006311">
    <property type="entry name" value="TAT_signal"/>
</dbReference>
<dbReference type="Pfam" id="PF05787">
    <property type="entry name" value="PhoX"/>
    <property type="match status" value="1"/>
</dbReference>
<dbReference type="PROSITE" id="PS51318">
    <property type="entry name" value="TAT"/>
    <property type="match status" value="1"/>
</dbReference>
<feature type="chain" id="PRO_5047169961" evidence="2">
    <location>
        <begin position="30"/>
        <end position="465"/>
    </location>
</feature>
<sequence length="465" mass="49409">MRFDRRSFLLSSGVLATGVVAAGSLDALAARPAGAAPRSKPHSSPDYGPLRPVRDQATGLELILLPEGFEYISYGWTGDRMSDGRPTPGAHDGMGAFRPGKFAGDPGKRPGGDPGVDHKVWIVRNHEINDLDGAFIDAAYDPMASGGTSNVVFDTRKGEFVESWASLSGTIRNCGGGVTPWGTWLSCEETDLRNGEVQHGYIFEVPHDGVSSAKPYKAMGRFVHEAAVVDPKTGWVYMTEDDGPTGLYRFRPNKRGKLDEGVLEMLAIGGSTIDTGSDPTGVEYGDLSWVRIDNPDPAPSEPSVGRQGIAKGAASFAALEGAYYHDGKVFFVASGGGPTGEGQVFVYDLRANRLKVLIAPTDTGVLNNPDNVCVSPRGGIMLCDDGSGNQFLRGLTQDGEIFHFAQNNLVVPSGGIPGKSVEPGDYSWSEWAGATFDPKGEWLFVNIQTPGVTLAITGPWGRGSL</sequence>
<proteinExistence type="predicted"/>
<comment type="caution">
    <text evidence="3">The sequence shown here is derived from an EMBL/GenBank/DDBJ whole genome shotgun (WGS) entry which is preliminary data.</text>
</comment>
<dbReference type="PANTHER" id="PTHR35399">
    <property type="entry name" value="SLR8030 PROTEIN"/>
    <property type="match status" value="1"/>
</dbReference>
<evidence type="ECO:0000313" key="3">
    <source>
        <dbReference type="EMBL" id="MBC6466095.1"/>
    </source>
</evidence>
<keyword evidence="4" id="KW-1185">Reference proteome</keyword>
<dbReference type="EMBL" id="JABVEC010000007">
    <property type="protein sequence ID" value="MBC6466095.1"/>
    <property type="molecule type" value="Genomic_DNA"/>
</dbReference>
<evidence type="ECO:0000256" key="2">
    <source>
        <dbReference type="SAM" id="SignalP"/>
    </source>
</evidence>
<dbReference type="PANTHER" id="PTHR35399:SF4">
    <property type="entry name" value="MEMBRANE PROTEIN"/>
    <property type="match status" value="1"/>
</dbReference>
<name>A0ABR7LMZ1_9ACTN</name>
<keyword evidence="2" id="KW-0732">Signal</keyword>
<feature type="region of interest" description="Disordered" evidence="1">
    <location>
        <begin position="31"/>
        <end position="52"/>
    </location>
</feature>
<accession>A0ABR7LMZ1</accession>
<organism evidence="3 4">
    <name type="scientific">Actinomadura alba</name>
    <dbReference type="NCBI Taxonomy" id="406431"/>
    <lineage>
        <taxon>Bacteria</taxon>
        <taxon>Bacillati</taxon>
        <taxon>Actinomycetota</taxon>
        <taxon>Actinomycetes</taxon>
        <taxon>Streptosporangiales</taxon>
        <taxon>Thermomonosporaceae</taxon>
        <taxon>Actinomadura</taxon>
    </lineage>
</organism>
<protein>
    <submittedName>
        <fullName evidence="3">DUF839 domain-containing protein</fullName>
    </submittedName>
</protein>
<feature type="signal peptide" evidence="2">
    <location>
        <begin position="1"/>
        <end position="29"/>
    </location>
</feature>
<evidence type="ECO:0000256" key="1">
    <source>
        <dbReference type="SAM" id="MobiDB-lite"/>
    </source>
</evidence>